<comment type="caution">
    <text evidence="2">The sequence shown here is derived from an EMBL/GenBank/DDBJ whole genome shotgun (WGS) entry which is preliminary data.</text>
</comment>
<reference evidence="2 3" key="1">
    <citation type="submission" date="2015-02" db="EMBL/GenBank/DDBJ databases">
        <authorList>
            <person name="Ju K.-S."/>
            <person name="Doroghazi J.R."/>
            <person name="Metcalf W."/>
        </authorList>
    </citation>
    <scope>NUCLEOTIDE SEQUENCE [LARGE SCALE GENOMIC DNA]</scope>
    <source>
        <strain evidence="2 3">NRRL ISP-5550</strain>
    </source>
</reference>
<dbReference type="PATRIC" id="fig|68223.7.peg.3355"/>
<gene>
    <name evidence="2" type="ORF">VR44_32710</name>
</gene>
<evidence type="ECO:0000256" key="1">
    <source>
        <dbReference type="SAM" id="MobiDB-lite"/>
    </source>
</evidence>
<dbReference type="EMBL" id="JZWV01001087">
    <property type="protein sequence ID" value="KJY25358.1"/>
    <property type="molecule type" value="Genomic_DNA"/>
</dbReference>
<dbReference type="OrthoDB" id="4331395at2"/>
<evidence type="ECO:0000313" key="2">
    <source>
        <dbReference type="EMBL" id="KJY25358.1"/>
    </source>
</evidence>
<name>A0A0F4IV47_9ACTN</name>
<protein>
    <submittedName>
        <fullName evidence="2">Uncharacterized protein</fullName>
    </submittedName>
</protein>
<proteinExistence type="predicted"/>
<feature type="region of interest" description="Disordered" evidence="1">
    <location>
        <begin position="1"/>
        <end position="22"/>
    </location>
</feature>
<sequence length="222" mass="24654">MGAFSRADGARHPHHPRTYEISDPEEIRAYRAVVRLGHELAGPDPVFCSCGDDTGAHPSPERDRLLDPLSPEGIPARHRARWVAAAPAAVREYAGALAAGAEDPDLPRGVPPALVFGWLGAVREEPRDAAWLLAERGPSRLLAGLPTEELAWAVRETDRAGLEGAVRFFASEEFTTRHPKRRRVPDTARDRLLRHARGHRPADLPVLERRLLRTPDDRIRRS</sequence>
<evidence type="ECO:0000313" key="3">
    <source>
        <dbReference type="Proteomes" id="UP000033551"/>
    </source>
</evidence>
<organism evidence="2 3">
    <name type="scientific">Streptomyces katrae</name>
    <dbReference type="NCBI Taxonomy" id="68223"/>
    <lineage>
        <taxon>Bacteria</taxon>
        <taxon>Bacillati</taxon>
        <taxon>Actinomycetota</taxon>
        <taxon>Actinomycetes</taxon>
        <taxon>Kitasatosporales</taxon>
        <taxon>Streptomycetaceae</taxon>
        <taxon>Streptomyces</taxon>
    </lineage>
</organism>
<keyword evidence="3" id="KW-1185">Reference proteome</keyword>
<dbReference type="Proteomes" id="UP000033551">
    <property type="component" value="Unassembled WGS sequence"/>
</dbReference>
<dbReference type="AlphaFoldDB" id="A0A0F4IV47"/>
<dbReference type="RefSeq" id="WP_045951260.1">
    <property type="nucleotide sequence ID" value="NZ_JZWV01001087.1"/>
</dbReference>
<accession>A0A0F4IV47</accession>